<dbReference type="EMBL" id="FUZF01000017">
    <property type="protein sequence ID" value="SKB96909.1"/>
    <property type="molecule type" value="Genomic_DNA"/>
</dbReference>
<evidence type="ECO:0000313" key="4">
    <source>
        <dbReference type="EMBL" id="SKB96909.1"/>
    </source>
</evidence>
<keyword evidence="1" id="KW-0378">Hydrolase</keyword>
<dbReference type="InterPro" id="IPR013783">
    <property type="entry name" value="Ig-like_fold"/>
</dbReference>
<evidence type="ECO:0000256" key="2">
    <source>
        <dbReference type="SAM" id="SignalP"/>
    </source>
</evidence>
<dbReference type="GO" id="GO:0005975">
    <property type="term" value="P:carbohydrate metabolic process"/>
    <property type="evidence" value="ECO:0007669"/>
    <property type="project" value="TreeGrafter"/>
</dbReference>
<dbReference type="Gene3D" id="2.60.40.10">
    <property type="entry name" value="Immunoglobulins"/>
    <property type="match status" value="1"/>
</dbReference>
<name>A0A1T5FL68_9SPHI</name>
<dbReference type="STRING" id="1513896.SAMN05660841_03342"/>
<sequence length="218" mass="24109">MTTFKRSRFLICAFLFSCVYARGEVRLPSIFGDHMILQRETTVKIWGWADPGESVMVSPSWSNKATTVTASGNGDWSLDITTPTAGGPYEINIQGSNKIVLSDVLIGEVWICSGQSNMEWGSAQNLPQMIEELPKSTNSQLRLYHIPKRTADYPQFDLESQWKPCGPESLAGFSAVGYFYAKRLQERLGVPVGIINASWGGTPAETWVPKPIIMENAA</sequence>
<dbReference type="PANTHER" id="PTHR22901:SF0">
    <property type="entry name" value="SIALATE O-ACETYLESTERASE"/>
    <property type="match status" value="1"/>
</dbReference>
<evidence type="ECO:0000313" key="5">
    <source>
        <dbReference type="Proteomes" id="UP000190150"/>
    </source>
</evidence>
<evidence type="ECO:0000256" key="1">
    <source>
        <dbReference type="ARBA" id="ARBA00022801"/>
    </source>
</evidence>
<reference evidence="5" key="1">
    <citation type="submission" date="2017-02" db="EMBL/GenBank/DDBJ databases">
        <authorList>
            <person name="Varghese N."/>
            <person name="Submissions S."/>
        </authorList>
    </citation>
    <scope>NUCLEOTIDE SEQUENCE [LARGE SCALE GENOMIC DNA]</scope>
    <source>
        <strain evidence="5">DSM 24091</strain>
    </source>
</reference>
<dbReference type="Gene3D" id="3.40.50.1110">
    <property type="entry name" value="SGNH hydrolase"/>
    <property type="match status" value="1"/>
</dbReference>
<dbReference type="Proteomes" id="UP000190150">
    <property type="component" value="Unassembled WGS sequence"/>
</dbReference>
<proteinExistence type="predicted"/>
<dbReference type="InterPro" id="IPR005181">
    <property type="entry name" value="SASA"/>
</dbReference>
<dbReference type="Pfam" id="PF03629">
    <property type="entry name" value="SASA"/>
    <property type="match status" value="1"/>
</dbReference>
<accession>A0A1T5FL68</accession>
<feature type="domain" description="Sialate O-acetylesterase" evidence="3">
    <location>
        <begin position="108"/>
        <end position="210"/>
    </location>
</feature>
<evidence type="ECO:0000259" key="3">
    <source>
        <dbReference type="Pfam" id="PF03629"/>
    </source>
</evidence>
<keyword evidence="5" id="KW-1185">Reference proteome</keyword>
<feature type="chain" id="PRO_5013364111" description="Sialate O-acetylesterase domain-containing protein" evidence="2">
    <location>
        <begin position="22"/>
        <end position="218"/>
    </location>
</feature>
<gene>
    <name evidence="4" type="ORF">SAMN05660841_03342</name>
</gene>
<feature type="signal peptide" evidence="2">
    <location>
        <begin position="1"/>
        <end position="21"/>
    </location>
</feature>
<keyword evidence="2" id="KW-0732">Signal</keyword>
<dbReference type="SUPFAM" id="SSF52266">
    <property type="entry name" value="SGNH hydrolase"/>
    <property type="match status" value="1"/>
</dbReference>
<protein>
    <recommendedName>
        <fullName evidence="3">Sialate O-acetylesterase domain-containing protein</fullName>
    </recommendedName>
</protein>
<dbReference type="PANTHER" id="PTHR22901">
    <property type="entry name" value="SIALATE O-ACETYLESTERASE"/>
    <property type="match status" value="1"/>
</dbReference>
<dbReference type="AlphaFoldDB" id="A0A1T5FL68"/>
<dbReference type="InterPro" id="IPR036514">
    <property type="entry name" value="SGNH_hydro_sf"/>
</dbReference>
<dbReference type="GO" id="GO:0001681">
    <property type="term" value="F:sialate O-acetylesterase activity"/>
    <property type="evidence" value="ECO:0007669"/>
    <property type="project" value="InterPro"/>
</dbReference>
<organism evidence="4 5">
    <name type="scientific">Sphingobacterium nematocida</name>
    <dbReference type="NCBI Taxonomy" id="1513896"/>
    <lineage>
        <taxon>Bacteria</taxon>
        <taxon>Pseudomonadati</taxon>
        <taxon>Bacteroidota</taxon>
        <taxon>Sphingobacteriia</taxon>
        <taxon>Sphingobacteriales</taxon>
        <taxon>Sphingobacteriaceae</taxon>
        <taxon>Sphingobacterium</taxon>
    </lineage>
</organism>
<dbReference type="InterPro" id="IPR039329">
    <property type="entry name" value="SIAE"/>
</dbReference>